<feature type="repeat" description="NHL" evidence="2">
    <location>
        <begin position="293"/>
        <end position="337"/>
    </location>
</feature>
<feature type="region of interest" description="Disordered" evidence="3">
    <location>
        <begin position="396"/>
        <end position="423"/>
    </location>
</feature>
<comment type="caution">
    <text evidence="4">The sequence shown here is derived from an EMBL/GenBank/DDBJ whole genome shotgun (WGS) entry which is preliminary data.</text>
</comment>
<dbReference type="AlphaFoldDB" id="A0A7C2TKT3"/>
<dbReference type="SUPFAM" id="SSF101898">
    <property type="entry name" value="NHL repeat"/>
    <property type="match status" value="1"/>
</dbReference>
<dbReference type="PANTHER" id="PTHR24104:SF25">
    <property type="entry name" value="PROTEIN LIN-41"/>
    <property type="match status" value="1"/>
</dbReference>
<dbReference type="Proteomes" id="UP000885986">
    <property type="component" value="Unassembled WGS sequence"/>
</dbReference>
<reference evidence="4" key="1">
    <citation type="journal article" date="2020" name="mSystems">
        <title>Genome- and Community-Level Interaction Insights into Carbon Utilization and Element Cycling Functions of Hydrothermarchaeota in Hydrothermal Sediment.</title>
        <authorList>
            <person name="Zhou Z."/>
            <person name="Liu Y."/>
            <person name="Xu W."/>
            <person name="Pan J."/>
            <person name="Luo Z.H."/>
            <person name="Li M."/>
        </authorList>
    </citation>
    <scope>NUCLEOTIDE SEQUENCE [LARGE SCALE GENOMIC DNA]</scope>
    <source>
        <strain evidence="4">SpSt-1224</strain>
    </source>
</reference>
<dbReference type="EMBL" id="DSDS01000193">
    <property type="protein sequence ID" value="HET98725.1"/>
    <property type="molecule type" value="Genomic_DNA"/>
</dbReference>
<name>A0A7C2TKT3_9BACT</name>
<feature type="region of interest" description="Disordered" evidence="3">
    <location>
        <begin position="214"/>
        <end position="262"/>
    </location>
</feature>
<evidence type="ECO:0000313" key="4">
    <source>
        <dbReference type="EMBL" id="HET98725.1"/>
    </source>
</evidence>
<keyword evidence="1" id="KW-0677">Repeat</keyword>
<organism evidence="4">
    <name type="scientific">Desulfurivibrio alkaliphilus</name>
    <dbReference type="NCBI Taxonomy" id="427923"/>
    <lineage>
        <taxon>Bacteria</taxon>
        <taxon>Pseudomonadati</taxon>
        <taxon>Thermodesulfobacteriota</taxon>
        <taxon>Desulfobulbia</taxon>
        <taxon>Desulfobulbales</taxon>
        <taxon>Desulfobulbaceae</taxon>
        <taxon>Desulfurivibrio</taxon>
    </lineage>
</organism>
<sequence length="423" mass="46738">MRDLTSLVFAINPPAGRALLVLLLLVPVLILLAQPGRTTEPPPQEPFSVVAILSEDHQGQRLRSPSTVAFDYEQEEIYVLSGGKKGFVIYDNALFPHLFLGPGRGLTAPQGVFFDPRSDRIFVCQGRSSSHPPRLTILNGAFFPVDEIRFDQFPQAEGFSPQRGVVGRTGNIYLSGTNSRGVLVLGPDGKFQRWLSPVDRVMAPEELGLVPGVGNPLEATAPTQAPEQLDDNPLGLPPELLPQSRLRPARESGGPGRHPVTINDIVRDRDGRLFLLSEETSKVYVYSPNEDFLFSFGEKGGSSGKMSRPRGLAVDEDRKSIYVVDYMRHTILVYDTSGKFVFEFGGRGTGPLWFNFPSAIAMDRRGRLIVADLFNSRIQIIRADFDVRFPIFQTLPSATPPGGPSSEPSLFEEELWEEESLMD</sequence>
<evidence type="ECO:0000256" key="1">
    <source>
        <dbReference type="ARBA" id="ARBA00022737"/>
    </source>
</evidence>
<dbReference type="InterPro" id="IPR011042">
    <property type="entry name" value="6-blade_b-propeller_TolB-like"/>
</dbReference>
<protein>
    <recommendedName>
        <fullName evidence="5">NHL repeat containing protein</fullName>
    </recommendedName>
</protein>
<dbReference type="Gene3D" id="2.120.10.30">
    <property type="entry name" value="TolB, C-terminal domain"/>
    <property type="match status" value="2"/>
</dbReference>
<dbReference type="InterPro" id="IPR050952">
    <property type="entry name" value="TRIM-NHL_E3_ligases"/>
</dbReference>
<evidence type="ECO:0008006" key="5">
    <source>
        <dbReference type="Google" id="ProtNLM"/>
    </source>
</evidence>
<dbReference type="InterPro" id="IPR001258">
    <property type="entry name" value="NHL_repeat"/>
</dbReference>
<dbReference type="GO" id="GO:0000209">
    <property type="term" value="P:protein polyubiquitination"/>
    <property type="evidence" value="ECO:0007669"/>
    <property type="project" value="TreeGrafter"/>
</dbReference>
<gene>
    <name evidence="4" type="ORF">ENN98_08625</name>
</gene>
<dbReference type="GO" id="GO:0061630">
    <property type="term" value="F:ubiquitin protein ligase activity"/>
    <property type="evidence" value="ECO:0007669"/>
    <property type="project" value="TreeGrafter"/>
</dbReference>
<dbReference type="PANTHER" id="PTHR24104">
    <property type="entry name" value="E3 UBIQUITIN-PROTEIN LIGASE NHLRC1-RELATED"/>
    <property type="match status" value="1"/>
</dbReference>
<dbReference type="GO" id="GO:0008270">
    <property type="term" value="F:zinc ion binding"/>
    <property type="evidence" value="ECO:0007669"/>
    <property type="project" value="UniProtKB-KW"/>
</dbReference>
<accession>A0A7C2TKT3</accession>
<proteinExistence type="predicted"/>
<dbReference type="PROSITE" id="PS51125">
    <property type="entry name" value="NHL"/>
    <property type="match status" value="2"/>
</dbReference>
<evidence type="ECO:0000256" key="2">
    <source>
        <dbReference type="PROSITE-ProRule" id="PRU00504"/>
    </source>
</evidence>
<feature type="compositionally biased region" description="Acidic residues" evidence="3">
    <location>
        <begin position="410"/>
        <end position="423"/>
    </location>
</feature>
<feature type="repeat" description="NHL" evidence="2">
    <location>
        <begin position="341"/>
        <end position="384"/>
    </location>
</feature>
<dbReference type="GO" id="GO:0043161">
    <property type="term" value="P:proteasome-mediated ubiquitin-dependent protein catabolic process"/>
    <property type="evidence" value="ECO:0007669"/>
    <property type="project" value="TreeGrafter"/>
</dbReference>
<dbReference type="Pfam" id="PF17170">
    <property type="entry name" value="DUF5128"/>
    <property type="match status" value="1"/>
</dbReference>
<evidence type="ECO:0000256" key="3">
    <source>
        <dbReference type="SAM" id="MobiDB-lite"/>
    </source>
</evidence>